<comment type="caution">
    <text evidence="2">The sequence shown here is derived from an EMBL/GenBank/DDBJ whole genome shotgun (WGS) entry which is preliminary data.</text>
</comment>
<proteinExistence type="predicted"/>
<dbReference type="InterPro" id="IPR047951">
    <property type="entry name" value="Transpos_ISL3"/>
</dbReference>
<name>A0A229SME9_9PSEU</name>
<evidence type="ECO:0000313" key="3">
    <source>
        <dbReference type="Proteomes" id="UP000215199"/>
    </source>
</evidence>
<keyword evidence="3" id="KW-1185">Reference proteome</keyword>
<dbReference type="InterPro" id="IPR029261">
    <property type="entry name" value="Transposase_Znf"/>
</dbReference>
<gene>
    <name evidence="2" type="ORF">CF165_44900</name>
</gene>
<evidence type="ECO:0000259" key="1">
    <source>
        <dbReference type="Pfam" id="PF14690"/>
    </source>
</evidence>
<organism evidence="2 3">
    <name type="scientific">Amycolatopsis vastitatis</name>
    <dbReference type="NCBI Taxonomy" id="1905142"/>
    <lineage>
        <taxon>Bacteria</taxon>
        <taxon>Bacillati</taxon>
        <taxon>Actinomycetota</taxon>
        <taxon>Actinomycetes</taxon>
        <taxon>Pseudonocardiales</taxon>
        <taxon>Pseudonocardiaceae</taxon>
        <taxon>Amycolatopsis</taxon>
    </lineage>
</organism>
<protein>
    <recommendedName>
        <fullName evidence="1">Transposase IS204/IS1001/IS1096/IS1165 zinc-finger domain-containing protein</fullName>
    </recommendedName>
</protein>
<feature type="domain" description="Transposase IS204/IS1001/IS1096/IS1165 zinc-finger" evidence="1">
    <location>
        <begin position="33"/>
        <end position="74"/>
    </location>
</feature>
<dbReference type="PANTHER" id="PTHR33498">
    <property type="entry name" value="TRANSPOSASE FOR INSERTION SEQUENCE ELEMENT IS1557"/>
    <property type="match status" value="1"/>
</dbReference>
<sequence>MLPRLGGLVVDRAEVAHEGVTVFARSSATGQPCRVCTVWSERVHSRYVRRVSDEPVGGQPVTIVLTVRRFYCHNAACAAATFVEQVEGLSRRHRRRSVPLLATLAQVGLVPRQGKAL</sequence>
<dbReference type="Pfam" id="PF14690">
    <property type="entry name" value="Zn_ribbon_ISL3"/>
    <property type="match status" value="1"/>
</dbReference>
<dbReference type="Proteomes" id="UP000215199">
    <property type="component" value="Unassembled WGS sequence"/>
</dbReference>
<dbReference type="EMBL" id="NMUL01000067">
    <property type="protein sequence ID" value="OXM60032.1"/>
    <property type="molecule type" value="Genomic_DNA"/>
</dbReference>
<accession>A0A229SME9</accession>
<reference evidence="3" key="1">
    <citation type="submission" date="2017-07" db="EMBL/GenBank/DDBJ databases">
        <title>Comparative genome mining reveals phylogenetic distribution patterns of secondary metabolites in Amycolatopsis.</title>
        <authorList>
            <person name="Adamek M."/>
            <person name="Alanjary M."/>
            <person name="Sales-Ortells H."/>
            <person name="Goodfellow M."/>
            <person name="Bull A.T."/>
            <person name="Kalinowski J."/>
            <person name="Ziemert N."/>
        </authorList>
    </citation>
    <scope>NUCLEOTIDE SEQUENCE [LARGE SCALE GENOMIC DNA]</scope>
    <source>
        <strain evidence="3">H5</strain>
    </source>
</reference>
<dbReference type="PANTHER" id="PTHR33498:SF1">
    <property type="entry name" value="TRANSPOSASE FOR INSERTION SEQUENCE ELEMENT IS1557"/>
    <property type="match status" value="1"/>
</dbReference>
<dbReference type="AlphaFoldDB" id="A0A229SME9"/>
<evidence type="ECO:0000313" key="2">
    <source>
        <dbReference type="EMBL" id="OXM60032.1"/>
    </source>
</evidence>